<feature type="transmembrane region" description="Helical" evidence="1">
    <location>
        <begin position="6"/>
        <end position="28"/>
    </location>
</feature>
<evidence type="ECO:0000313" key="2">
    <source>
        <dbReference type="EMBL" id="SNS05532.1"/>
    </source>
</evidence>
<keyword evidence="1" id="KW-1133">Transmembrane helix</keyword>
<sequence>MYFLHLFWYSPWIFPFCSLFAAVGLIVATNSCSWRYLLAGVVFL</sequence>
<evidence type="ECO:0000256" key="1">
    <source>
        <dbReference type="SAM" id="Phobius"/>
    </source>
</evidence>
<gene>
    <name evidence="2" type="ORF">SAMN06269173_12124</name>
</gene>
<organism evidence="2 3">
    <name type="scientific">Hymenobacter mucosus</name>
    <dbReference type="NCBI Taxonomy" id="1411120"/>
    <lineage>
        <taxon>Bacteria</taxon>
        <taxon>Pseudomonadati</taxon>
        <taxon>Bacteroidota</taxon>
        <taxon>Cytophagia</taxon>
        <taxon>Cytophagales</taxon>
        <taxon>Hymenobacteraceae</taxon>
        <taxon>Hymenobacter</taxon>
    </lineage>
</organism>
<dbReference type="Proteomes" id="UP000198310">
    <property type="component" value="Unassembled WGS sequence"/>
</dbReference>
<keyword evidence="3" id="KW-1185">Reference proteome</keyword>
<name>A0A239BD15_9BACT</name>
<reference evidence="3" key="1">
    <citation type="submission" date="2017-06" db="EMBL/GenBank/DDBJ databases">
        <authorList>
            <person name="Varghese N."/>
            <person name="Submissions S."/>
        </authorList>
    </citation>
    <scope>NUCLEOTIDE SEQUENCE [LARGE SCALE GENOMIC DNA]</scope>
    <source>
        <strain evidence="3">DSM 28041</strain>
    </source>
</reference>
<accession>A0A239BD15</accession>
<proteinExistence type="predicted"/>
<dbReference type="AlphaFoldDB" id="A0A239BD15"/>
<evidence type="ECO:0000313" key="3">
    <source>
        <dbReference type="Proteomes" id="UP000198310"/>
    </source>
</evidence>
<keyword evidence="1" id="KW-0812">Transmembrane</keyword>
<dbReference type="EMBL" id="FZNS01000021">
    <property type="protein sequence ID" value="SNS05532.1"/>
    <property type="molecule type" value="Genomic_DNA"/>
</dbReference>
<protein>
    <submittedName>
        <fullName evidence="2">Uncharacterized protein</fullName>
    </submittedName>
</protein>
<keyword evidence="1" id="KW-0472">Membrane</keyword>